<gene>
    <name evidence="2" type="ORF">Gogos_020960</name>
</gene>
<dbReference type="Proteomes" id="UP000593579">
    <property type="component" value="Unassembled WGS sequence"/>
</dbReference>
<dbReference type="AlphaFoldDB" id="A0A7J9D5B5"/>
<organism evidence="2 3">
    <name type="scientific">Gossypium gossypioides</name>
    <name type="common">Mexican cotton</name>
    <name type="synonym">Selera gossypioides</name>
    <dbReference type="NCBI Taxonomy" id="34282"/>
    <lineage>
        <taxon>Eukaryota</taxon>
        <taxon>Viridiplantae</taxon>
        <taxon>Streptophyta</taxon>
        <taxon>Embryophyta</taxon>
        <taxon>Tracheophyta</taxon>
        <taxon>Spermatophyta</taxon>
        <taxon>Magnoliopsida</taxon>
        <taxon>eudicotyledons</taxon>
        <taxon>Gunneridae</taxon>
        <taxon>Pentapetalae</taxon>
        <taxon>rosids</taxon>
        <taxon>malvids</taxon>
        <taxon>Malvales</taxon>
        <taxon>Malvaceae</taxon>
        <taxon>Malvoideae</taxon>
        <taxon>Gossypium</taxon>
    </lineage>
</organism>
<evidence type="ECO:0000256" key="1">
    <source>
        <dbReference type="SAM" id="MobiDB-lite"/>
    </source>
</evidence>
<keyword evidence="3" id="KW-1185">Reference proteome</keyword>
<proteinExistence type="predicted"/>
<dbReference type="EMBL" id="JABEZY010272583">
    <property type="protein sequence ID" value="MBA0755920.1"/>
    <property type="molecule type" value="Genomic_DNA"/>
</dbReference>
<evidence type="ECO:0000313" key="3">
    <source>
        <dbReference type="Proteomes" id="UP000593579"/>
    </source>
</evidence>
<feature type="region of interest" description="Disordered" evidence="1">
    <location>
        <begin position="27"/>
        <end position="50"/>
    </location>
</feature>
<sequence length="50" mass="5748">MGTSQNWGKLEQRPLANEIYQRVQRFKLRGDGSRGKGFEGRSQGNEKVPR</sequence>
<reference evidence="2 3" key="1">
    <citation type="journal article" date="2019" name="Genome Biol. Evol.">
        <title>Insights into the evolution of the New World diploid cottons (Gossypium, subgenus Houzingenia) based on genome sequencing.</title>
        <authorList>
            <person name="Grover C.E."/>
            <person name="Arick M.A. 2nd"/>
            <person name="Thrash A."/>
            <person name="Conover J.L."/>
            <person name="Sanders W.S."/>
            <person name="Peterson D.G."/>
            <person name="Frelichowski J.E."/>
            <person name="Scheffler J.A."/>
            <person name="Scheffler B.E."/>
            <person name="Wendel J.F."/>
        </authorList>
    </citation>
    <scope>NUCLEOTIDE SEQUENCE [LARGE SCALE GENOMIC DNA]</scope>
    <source>
        <strain evidence="2">5</strain>
        <tissue evidence="2">Leaf</tissue>
    </source>
</reference>
<evidence type="ECO:0000313" key="2">
    <source>
        <dbReference type="EMBL" id="MBA0755920.1"/>
    </source>
</evidence>
<name>A0A7J9D5B5_GOSGO</name>
<feature type="compositionally biased region" description="Basic and acidic residues" evidence="1">
    <location>
        <begin position="28"/>
        <end position="39"/>
    </location>
</feature>
<accession>A0A7J9D5B5</accession>
<protein>
    <submittedName>
        <fullName evidence="2">Uncharacterized protein</fullName>
    </submittedName>
</protein>
<comment type="caution">
    <text evidence="2">The sequence shown here is derived from an EMBL/GenBank/DDBJ whole genome shotgun (WGS) entry which is preliminary data.</text>
</comment>